<organism evidence="1 2">
    <name type="scientific">Enterococcus durans</name>
    <dbReference type="NCBI Taxonomy" id="53345"/>
    <lineage>
        <taxon>Bacteria</taxon>
        <taxon>Bacillati</taxon>
        <taxon>Bacillota</taxon>
        <taxon>Bacilli</taxon>
        <taxon>Lactobacillales</taxon>
        <taxon>Enterococcaceae</taxon>
        <taxon>Enterococcus</taxon>
    </lineage>
</organism>
<accession>A0A367CER6</accession>
<sequence>MRTDTLTCSYQMDTTSSTFFSILLGEQEKFFLAKHLTTSFGEGCQIETMIQTKSAPQLVPAVMTVKKITADELWINTVHEEGVIDQRYQVTSQKNGKLQVTYSEQSHFAQQRTAYSFMLVALFYKFFFNRGVKKRMRYLEELCQKVETRK</sequence>
<dbReference type="RefSeq" id="WP_081135488.1">
    <property type="nucleotide sequence ID" value="NZ_CABGIZ010000004.1"/>
</dbReference>
<evidence type="ECO:0000313" key="2">
    <source>
        <dbReference type="Proteomes" id="UP000252797"/>
    </source>
</evidence>
<proteinExistence type="predicted"/>
<dbReference type="Proteomes" id="UP000252797">
    <property type="component" value="Unassembled WGS sequence"/>
</dbReference>
<reference evidence="1 2" key="1">
    <citation type="submission" date="2015-06" db="EMBL/GenBank/DDBJ databases">
        <title>The Genome Sequence of Enterococcus durans 4EA1.</title>
        <authorList>
            <consortium name="The Broad Institute Genomics Platform"/>
            <consortium name="The Broad Institute Genome Sequencing Center for Infectious Disease"/>
            <person name="Earl A.M."/>
            <person name="Van Tyne D."/>
            <person name="Lebreton F."/>
            <person name="Saavedra J.T."/>
            <person name="Gilmore M.S."/>
            <person name="Manson Mcguire A."/>
            <person name="Clock S."/>
            <person name="Crupain M."/>
            <person name="Rangan U."/>
            <person name="Young S."/>
            <person name="Abouelleil A."/>
            <person name="Cao P."/>
            <person name="Chapman S.B."/>
            <person name="Griggs A."/>
            <person name="Priest M."/>
            <person name="Shea T."/>
            <person name="Wortman J."/>
            <person name="Nusbaum C."/>
            <person name="Birren B."/>
        </authorList>
    </citation>
    <scope>NUCLEOTIDE SEQUENCE [LARGE SCALE GENOMIC DNA]</scope>
    <source>
        <strain evidence="1 2">4EA1</strain>
    </source>
</reference>
<evidence type="ECO:0000313" key="1">
    <source>
        <dbReference type="EMBL" id="RCA10852.1"/>
    </source>
</evidence>
<gene>
    <name evidence="1" type="ORF">EA71_01605</name>
</gene>
<dbReference type="AlphaFoldDB" id="A0A367CER6"/>
<protein>
    <recommendedName>
        <fullName evidence="3">DUF3284 domain-containing protein</fullName>
    </recommendedName>
</protein>
<name>A0A367CER6_9ENTE</name>
<dbReference type="EMBL" id="LEPB01000004">
    <property type="protein sequence ID" value="RCA10852.1"/>
    <property type="molecule type" value="Genomic_DNA"/>
</dbReference>
<dbReference type="GeneID" id="56744251"/>
<comment type="caution">
    <text evidence="1">The sequence shown here is derived from an EMBL/GenBank/DDBJ whole genome shotgun (WGS) entry which is preliminary data.</text>
</comment>
<evidence type="ECO:0008006" key="3">
    <source>
        <dbReference type="Google" id="ProtNLM"/>
    </source>
</evidence>